<dbReference type="Proteomes" id="UP001241537">
    <property type="component" value="Unassembled WGS sequence"/>
</dbReference>
<reference evidence="7" key="1">
    <citation type="submission" date="2023-07" db="EMBL/GenBank/DDBJ databases">
        <title>Genomic Encyclopedia of Type Strains, Phase IV (KMG-IV): sequencing the most valuable type-strain genomes for metagenomic binning, comparative biology and taxonomic classification.</title>
        <authorList>
            <person name="Goeker M."/>
        </authorList>
    </citation>
    <scope>NUCLEOTIDE SEQUENCE</scope>
    <source>
        <strain evidence="7">DSM 19659</strain>
    </source>
</reference>
<comment type="caution">
    <text evidence="7">The sequence shown here is derived from an EMBL/GenBank/DDBJ whole genome shotgun (WGS) entry which is preliminary data.</text>
</comment>
<dbReference type="GO" id="GO:0016887">
    <property type="term" value="F:ATP hydrolysis activity"/>
    <property type="evidence" value="ECO:0007669"/>
    <property type="project" value="InterPro"/>
</dbReference>
<feature type="coiled-coil region" evidence="4">
    <location>
        <begin position="542"/>
        <end position="600"/>
    </location>
</feature>
<evidence type="ECO:0000256" key="1">
    <source>
        <dbReference type="ARBA" id="ARBA00006930"/>
    </source>
</evidence>
<comment type="subunit">
    <text evidence="2">Heterodimer of SbcC and SbcD.</text>
</comment>
<feature type="compositionally biased region" description="Acidic residues" evidence="5">
    <location>
        <begin position="682"/>
        <end position="692"/>
    </location>
</feature>
<dbReference type="GO" id="GO:0004527">
    <property type="term" value="F:exonuclease activity"/>
    <property type="evidence" value="ECO:0007669"/>
    <property type="project" value="UniProtKB-KW"/>
</dbReference>
<keyword evidence="7" id="KW-0269">Exonuclease</keyword>
<dbReference type="PANTHER" id="PTHR32114">
    <property type="entry name" value="ABC TRANSPORTER ABCH.3"/>
    <property type="match status" value="1"/>
</dbReference>
<dbReference type="Gene3D" id="3.40.50.300">
    <property type="entry name" value="P-loop containing nucleotide triphosphate hydrolases"/>
    <property type="match status" value="2"/>
</dbReference>
<accession>A0AAE3V9D9</accession>
<name>A0AAE3V9D9_9FIRM</name>
<dbReference type="AlphaFoldDB" id="A0AAE3V9D9"/>
<evidence type="ECO:0000256" key="5">
    <source>
        <dbReference type="SAM" id="MobiDB-lite"/>
    </source>
</evidence>
<feature type="coiled-coil region" evidence="4">
    <location>
        <begin position="757"/>
        <end position="784"/>
    </location>
</feature>
<feature type="region of interest" description="Disordered" evidence="5">
    <location>
        <begin position="680"/>
        <end position="722"/>
    </location>
</feature>
<evidence type="ECO:0000259" key="6">
    <source>
        <dbReference type="Pfam" id="PF13476"/>
    </source>
</evidence>
<protein>
    <recommendedName>
        <fullName evidence="3">Nuclease SbcCD subunit C</fullName>
    </recommendedName>
</protein>
<dbReference type="GO" id="GO:0006302">
    <property type="term" value="P:double-strand break repair"/>
    <property type="evidence" value="ECO:0007669"/>
    <property type="project" value="InterPro"/>
</dbReference>
<feature type="domain" description="Rad50/SbcC-type AAA" evidence="6">
    <location>
        <begin position="5"/>
        <end position="356"/>
    </location>
</feature>
<keyword evidence="8" id="KW-1185">Reference proteome</keyword>
<dbReference type="SUPFAM" id="SSF52540">
    <property type="entry name" value="P-loop containing nucleoside triphosphate hydrolases"/>
    <property type="match status" value="1"/>
</dbReference>
<keyword evidence="4" id="KW-0175">Coiled coil</keyword>
<dbReference type="RefSeq" id="WP_307253611.1">
    <property type="nucleotide sequence ID" value="NZ_JAUSTO010000004.1"/>
</dbReference>
<dbReference type="PANTHER" id="PTHR32114:SF2">
    <property type="entry name" value="ABC TRANSPORTER ABCH.3"/>
    <property type="match status" value="1"/>
</dbReference>
<dbReference type="InterPro" id="IPR038729">
    <property type="entry name" value="Rad50/SbcC_AAA"/>
</dbReference>
<dbReference type="EMBL" id="JAUSTO010000004">
    <property type="protein sequence ID" value="MDQ0152192.1"/>
    <property type="molecule type" value="Genomic_DNA"/>
</dbReference>
<organism evidence="7 8">
    <name type="scientific">Moryella indoligenes</name>
    <dbReference type="NCBI Taxonomy" id="371674"/>
    <lineage>
        <taxon>Bacteria</taxon>
        <taxon>Bacillati</taxon>
        <taxon>Bacillota</taxon>
        <taxon>Clostridia</taxon>
        <taxon>Lachnospirales</taxon>
        <taxon>Lachnospiraceae</taxon>
        <taxon>Moryella</taxon>
    </lineage>
</organism>
<sequence>MKPLKLRLSAFGPYAGVTEIDFTELGDHGLYLITGDTGAGKTTIFDAIVFALYGEASGGFRASDMLRSKYASPETATEAELLFSCRGAEYRVVRNPEYLRPAKRGGGETLQRADASLFLPDCSVVTKTKDVTAGIREILGIDREQFLQIAMIAQGDFLKLLLATTEERKRIFQRIFRTERFELLQRRLKESTAASYGSCRELEQSELHDIGLLKGDTEERFRAARERKMPVPEIIALAEQQIEADRSAVVLLRQEYSQAEEAVSLLQRKLGRAEELKLKQEALWETESALQAIQTEVLKAQEKLRAAERGAKEAEPLKTELGALVALRPRYAELKEKQKRISERRAEQEQLLKEQERRKAELGELQHRLTALREEAEQLRDAGVRLEILKHRTEELVKRRQELRTLKEGIEAYVELFLSFRSAETERLSAESAAQAEKEQYERMKLAFLSEQAGILAQGLKENMPCPVCGALHHPRPAELSAEAPAEAELRRQEQIWKAAADRAEQRARAASALGGRLGAEQKALLESAARYFEGIPFRDLKKHTEQEQAETELQCREAMQEQHLEELREKRRQELTALLPKAEEEKNRLDAVCAALAEKEKGGAEALAEAERTAALFLKNLPYATAAEADHRERELRQCIAKTEREYTEAQHHYQEKKTVQDQREGSVAELRAAACRAEQELEAESTEEEAAQTLPEAAADAEALESGEKPDDKNPPAGRADQRITALQRVLTEQRGHIAALREQETAYSIRLSSNTEALAGIRRAESALAEAEREYRRWKLLSDTANGMLSGKEKIMLETYVQMSYFDRMIRRANVRFMRMSGGQYELRRSAAAENNRSQSGLELEVIDHYNGSTRSVKTLSGGESFQASLALALGLSDEVQSEAGGIQLDSMFIDEGFGSLDEDALELSIRALADLAEGQRLVGIISHVSELKDRIEKKLIVTKNRSGGSTVRIEA</sequence>
<dbReference type="Pfam" id="PF13476">
    <property type="entry name" value="AAA_23"/>
    <property type="match status" value="1"/>
</dbReference>
<evidence type="ECO:0000256" key="2">
    <source>
        <dbReference type="ARBA" id="ARBA00011322"/>
    </source>
</evidence>
<feature type="coiled-coil region" evidence="4">
    <location>
        <begin position="249"/>
        <end position="406"/>
    </location>
</feature>
<feature type="compositionally biased region" description="Low complexity" evidence="5">
    <location>
        <begin position="693"/>
        <end position="703"/>
    </location>
</feature>
<evidence type="ECO:0000256" key="4">
    <source>
        <dbReference type="SAM" id="Coils"/>
    </source>
</evidence>
<dbReference type="Pfam" id="PF13558">
    <property type="entry name" value="SbcC_Walker_B"/>
    <property type="match status" value="1"/>
</dbReference>
<evidence type="ECO:0000256" key="3">
    <source>
        <dbReference type="ARBA" id="ARBA00013368"/>
    </source>
</evidence>
<evidence type="ECO:0000313" key="8">
    <source>
        <dbReference type="Proteomes" id="UP001241537"/>
    </source>
</evidence>
<evidence type="ECO:0000313" key="7">
    <source>
        <dbReference type="EMBL" id="MDQ0152192.1"/>
    </source>
</evidence>
<dbReference type="InterPro" id="IPR027417">
    <property type="entry name" value="P-loop_NTPase"/>
</dbReference>
<keyword evidence="7" id="KW-0540">Nuclease</keyword>
<keyword evidence="7" id="KW-0378">Hydrolase</keyword>
<comment type="similarity">
    <text evidence="1">Belongs to the SMC family. SbcC subfamily.</text>
</comment>
<proteinExistence type="inferred from homology"/>
<gene>
    <name evidence="7" type="ORF">J2S20_000877</name>
</gene>